<keyword evidence="6" id="KW-0472">Membrane</keyword>
<comment type="caution">
    <text evidence="8">The sequence shown here is derived from an EMBL/GenBank/DDBJ whole genome shotgun (WGS) entry which is preliminary data.</text>
</comment>
<reference evidence="8 9" key="1">
    <citation type="submission" date="2020-02" db="EMBL/GenBank/DDBJ databases">
        <title>Whole-genome analyses of novel actinobacteria.</title>
        <authorList>
            <person name="Sahin N."/>
            <person name="Tatar D."/>
        </authorList>
    </citation>
    <scope>NUCLEOTIDE SEQUENCE [LARGE SCALE GENOMIC DNA]</scope>
    <source>
        <strain evidence="8 9">SB3404</strain>
    </source>
</reference>
<keyword evidence="9" id="KW-1185">Reference proteome</keyword>
<name>A0A6G4X4V6_9ACTN</name>
<feature type="transmembrane region" description="Helical" evidence="6">
    <location>
        <begin position="685"/>
        <end position="705"/>
    </location>
</feature>
<dbReference type="PANTHER" id="PTHR43335:SF4">
    <property type="entry name" value="ABC TRANSPORTER, ATP-BINDING PROTEIN"/>
    <property type="match status" value="1"/>
</dbReference>
<feature type="compositionally biased region" description="Low complexity" evidence="5">
    <location>
        <begin position="347"/>
        <end position="360"/>
    </location>
</feature>
<dbReference type="Proteomes" id="UP000477722">
    <property type="component" value="Unassembled WGS sequence"/>
</dbReference>
<dbReference type="Pfam" id="PF00005">
    <property type="entry name" value="ABC_tran"/>
    <property type="match status" value="1"/>
</dbReference>
<comment type="similarity">
    <text evidence="1">Belongs to the ABC transporter superfamily.</text>
</comment>
<dbReference type="InterPro" id="IPR027417">
    <property type="entry name" value="P-loop_NTPase"/>
</dbReference>
<evidence type="ECO:0000256" key="4">
    <source>
        <dbReference type="ARBA" id="ARBA00022840"/>
    </source>
</evidence>
<organism evidence="8 9">
    <name type="scientific">Streptomyces boncukensis</name>
    <dbReference type="NCBI Taxonomy" id="2711219"/>
    <lineage>
        <taxon>Bacteria</taxon>
        <taxon>Bacillati</taxon>
        <taxon>Actinomycetota</taxon>
        <taxon>Actinomycetes</taxon>
        <taxon>Kitasatosporales</taxon>
        <taxon>Streptomycetaceae</taxon>
        <taxon>Streptomyces</taxon>
    </lineage>
</organism>
<feature type="compositionally biased region" description="Low complexity" evidence="5">
    <location>
        <begin position="382"/>
        <end position="399"/>
    </location>
</feature>
<feature type="region of interest" description="Disordered" evidence="5">
    <location>
        <begin position="295"/>
        <end position="399"/>
    </location>
</feature>
<dbReference type="Gene3D" id="3.40.50.300">
    <property type="entry name" value="P-loop containing nucleotide triphosphate hydrolases"/>
    <property type="match status" value="1"/>
</dbReference>
<keyword evidence="6" id="KW-1133">Transmembrane helix</keyword>
<proteinExistence type="inferred from homology"/>
<dbReference type="PROSITE" id="PS50893">
    <property type="entry name" value="ABC_TRANSPORTER_2"/>
    <property type="match status" value="1"/>
</dbReference>
<keyword evidence="4 8" id="KW-0067">ATP-binding</keyword>
<dbReference type="SUPFAM" id="SSF52540">
    <property type="entry name" value="P-loop containing nucleoside triphosphate hydrolases"/>
    <property type="match status" value="1"/>
</dbReference>
<feature type="domain" description="ABC transporter" evidence="7">
    <location>
        <begin position="2"/>
        <end position="228"/>
    </location>
</feature>
<keyword evidence="3" id="KW-0547">Nucleotide-binding</keyword>
<evidence type="ECO:0000256" key="5">
    <source>
        <dbReference type="SAM" id="MobiDB-lite"/>
    </source>
</evidence>
<keyword evidence="6" id="KW-0812">Transmembrane</keyword>
<feature type="compositionally biased region" description="Pro residues" evidence="5">
    <location>
        <begin position="368"/>
        <end position="381"/>
    </location>
</feature>
<sequence>MIQAIGLTSMPRRQRPPAVDDLTFEARPGKVTVLLGRAGSGKSDALRVMLQLRPGRGIALFRGRPVHRVPYPAREIGVLLGDVPGHPARTARGHLRMLAAAVGVPAGRADDVLDVVGLSGIADQRLREFSLGMDRRLGIASALLGDPHTLVLDEPAHGLSPREASWLHGLLRGYADQGGLVLTTSRDPKEAARLGDRVVSIEGGRLAADQEVEEFRRTRQRPRVVVRTPHAERLAAVLAQESRSATSAERRDGPMEVVRDGGGRISVYGSSCAAVGEAAYRNGILVHQLAEELGDSGDVTPPHPLARADGRAPRESAAAPATVPALGAAGAVAANSGRGPEATSEHAAGGPPARTGTGDAVRAVAEEPPSPPGPGLPPEPSAPQSSAPQSPGPRRAAGAWRLPGASKLSRSSRPPLFAAPRPGPVAPLRYEVRRLFGVRTPWILAGVTMLVAFAVAVVLARAGGDTGGAGRGEGGSGIAQGLRLLTGWPSGGPFASAPFASLPPAALAAGLLGALAFGQEFRYPALAPAQTPVPRRLGLLLAKLMVSAVSAVGLCLATAAFNAAGLTLLYGSGDVFRLRSGDGPAGTMAALSPMAQAMGVLAVCVGCAWAGLLAAGVFRSTTAGVVAVAAVPLAVAPVLRRLLSGSAARSVEGLPGRLESAVLVPWPAAVDQWLTVALRLAAQPLGHAFGLSLIVLLCAYACTSLRSRPR</sequence>
<evidence type="ECO:0000256" key="1">
    <source>
        <dbReference type="ARBA" id="ARBA00005417"/>
    </source>
</evidence>
<dbReference type="GO" id="GO:0016887">
    <property type="term" value="F:ATP hydrolysis activity"/>
    <property type="evidence" value="ECO:0007669"/>
    <property type="project" value="InterPro"/>
</dbReference>
<feature type="compositionally biased region" description="Low complexity" evidence="5">
    <location>
        <begin position="317"/>
        <end position="334"/>
    </location>
</feature>
<evidence type="ECO:0000256" key="2">
    <source>
        <dbReference type="ARBA" id="ARBA00022448"/>
    </source>
</evidence>
<evidence type="ECO:0000259" key="7">
    <source>
        <dbReference type="PROSITE" id="PS50893"/>
    </source>
</evidence>
<feature type="transmembrane region" description="Helical" evidence="6">
    <location>
        <begin position="537"/>
        <end position="570"/>
    </location>
</feature>
<dbReference type="InterPro" id="IPR003593">
    <property type="entry name" value="AAA+_ATPase"/>
</dbReference>
<evidence type="ECO:0000313" key="9">
    <source>
        <dbReference type="Proteomes" id="UP000477722"/>
    </source>
</evidence>
<dbReference type="AlphaFoldDB" id="A0A6G4X4V6"/>
<evidence type="ECO:0000256" key="6">
    <source>
        <dbReference type="SAM" id="Phobius"/>
    </source>
</evidence>
<dbReference type="PANTHER" id="PTHR43335">
    <property type="entry name" value="ABC TRANSPORTER, ATP-BINDING PROTEIN"/>
    <property type="match status" value="1"/>
</dbReference>
<feature type="transmembrane region" description="Helical" evidence="6">
    <location>
        <begin position="621"/>
        <end position="639"/>
    </location>
</feature>
<protein>
    <submittedName>
        <fullName evidence="8">ATP-binding cassette domain-containing protein</fullName>
    </submittedName>
</protein>
<evidence type="ECO:0000313" key="8">
    <source>
        <dbReference type="EMBL" id="NGO72569.1"/>
    </source>
</evidence>
<evidence type="ECO:0000256" key="3">
    <source>
        <dbReference type="ARBA" id="ARBA00022741"/>
    </source>
</evidence>
<dbReference type="RefSeq" id="WP_165302249.1">
    <property type="nucleotide sequence ID" value="NZ_JAAKZZ010000489.1"/>
</dbReference>
<keyword evidence="2" id="KW-0813">Transport</keyword>
<feature type="transmembrane region" description="Helical" evidence="6">
    <location>
        <begin position="442"/>
        <end position="462"/>
    </location>
</feature>
<accession>A0A6G4X4V6</accession>
<dbReference type="SMART" id="SM00382">
    <property type="entry name" value="AAA"/>
    <property type="match status" value="1"/>
</dbReference>
<dbReference type="GO" id="GO:0005524">
    <property type="term" value="F:ATP binding"/>
    <property type="evidence" value="ECO:0007669"/>
    <property type="project" value="UniProtKB-KW"/>
</dbReference>
<dbReference type="InterPro" id="IPR003439">
    <property type="entry name" value="ABC_transporter-like_ATP-bd"/>
</dbReference>
<gene>
    <name evidence="8" type="ORF">G5C65_30280</name>
</gene>
<dbReference type="EMBL" id="JAAKZZ010000489">
    <property type="protein sequence ID" value="NGO72569.1"/>
    <property type="molecule type" value="Genomic_DNA"/>
</dbReference>
<feature type="transmembrane region" description="Helical" evidence="6">
    <location>
        <begin position="590"/>
        <end position="614"/>
    </location>
</feature>